<keyword evidence="3" id="KW-1185">Reference proteome</keyword>
<organism evidence="2 3">
    <name type="scientific">Lachnoclostridium phytofermentans (strain ATCC 700394 / DSM 18823 / ISDg)</name>
    <name type="common">Clostridium phytofermentans</name>
    <dbReference type="NCBI Taxonomy" id="357809"/>
    <lineage>
        <taxon>Bacteria</taxon>
        <taxon>Bacillati</taxon>
        <taxon>Bacillota</taxon>
        <taxon>Clostridia</taxon>
        <taxon>Lachnospirales</taxon>
        <taxon>Lachnospiraceae</taxon>
    </lineage>
</organism>
<evidence type="ECO:0000256" key="1">
    <source>
        <dbReference type="SAM" id="Phobius"/>
    </source>
</evidence>
<dbReference type="eggNOG" id="COG4219">
    <property type="taxonomic scope" value="Bacteria"/>
</dbReference>
<dbReference type="Proteomes" id="UP000000370">
    <property type="component" value="Chromosome"/>
</dbReference>
<sequence precursor="true">MEGNFKGRKKNALNLKTPSAWIIVAATVFVLIFSIVFATNRANEGIGDHDFYNFNVNGFTLGADIDKMDTSALTPTEPLNINNGYDYNFEEVRYSADENTGRLKKMFVNVYDGAYIPVVTIHTGEAASYIPNNLTTIEQITTIFGQGKKGWQDREQGLRYMEYRQKEGRLSATE</sequence>
<dbReference type="EMBL" id="CP000885">
    <property type="protein sequence ID" value="ABX40551.1"/>
    <property type="molecule type" value="Genomic_DNA"/>
</dbReference>
<dbReference type="KEGG" id="cpy:Cphy_0162"/>
<keyword evidence="1" id="KW-0812">Transmembrane</keyword>
<protein>
    <submittedName>
        <fullName evidence="2">Uncharacterized protein</fullName>
    </submittedName>
</protein>
<dbReference type="STRING" id="357809.Cphy_0162"/>
<accession>A9KR83</accession>
<name>A9KR83_LACP7</name>
<evidence type="ECO:0000313" key="2">
    <source>
        <dbReference type="EMBL" id="ABX40551.1"/>
    </source>
</evidence>
<reference evidence="3" key="1">
    <citation type="submission" date="2007-11" db="EMBL/GenBank/DDBJ databases">
        <title>Complete genome sequence of Clostridium phytofermentans ISDg.</title>
        <authorList>
            <person name="Leschine S.B."/>
            <person name="Warnick T.A."/>
            <person name="Blanchard J.L."/>
            <person name="Schnell D.J."/>
            <person name="Petit E.L."/>
            <person name="LaTouf W.G."/>
            <person name="Copeland A."/>
            <person name="Lucas S."/>
            <person name="Lapidus A."/>
            <person name="Barry K."/>
            <person name="Glavina del Rio T."/>
            <person name="Dalin E."/>
            <person name="Tice H."/>
            <person name="Pitluck S."/>
            <person name="Kiss H."/>
            <person name="Brettin T."/>
            <person name="Bruce D."/>
            <person name="Detter J.C."/>
            <person name="Han C."/>
            <person name="Kuske C."/>
            <person name="Schmutz J."/>
            <person name="Larimer F."/>
            <person name="Land M."/>
            <person name="Hauser L."/>
            <person name="Kyrpides N."/>
            <person name="Kim E.A."/>
            <person name="Richardson P."/>
        </authorList>
    </citation>
    <scope>NUCLEOTIDE SEQUENCE [LARGE SCALE GENOMIC DNA]</scope>
    <source>
        <strain evidence="3">ATCC 700394 / DSM 18823 / ISDg</strain>
    </source>
</reference>
<feature type="transmembrane region" description="Helical" evidence="1">
    <location>
        <begin position="20"/>
        <end position="39"/>
    </location>
</feature>
<evidence type="ECO:0000313" key="3">
    <source>
        <dbReference type="Proteomes" id="UP000000370"/>
    </source>
</evidence>
<dbReference type="RefSeq" id="WP_012198194.1">
    <property type="nucleotide sequence ID" value="NC_010001.1"/>
</dbReference>
<keyword evidence="1" id="KW-0472">Membrane</keyword>
<dbReference type="HOGENOM" id="CLU_1537432_0_0_9"/>
<dbReference type="AlphaFoldDB" id="A9KR83"/>
<proteinExistence type="predicted"/>
<gene>
    <name evidence="2" type="ordered locus">Cphy_0162</name>
</gene>
<keyword evidence="1" id="KW-1133">Transmembrane helix</keyword>